<keyword evidence="1" id="KW-1133">Transmembrane helix</keyword>
<gene>
    <name evidence="2" type="ORF">LTR84_007786</name>
</gene>
<evidence type="ECO:0000313" key="2">
    <source>
        <dbReference type="EMBL" id="KAK5061244.1"/>
    </source>
</evidence>
<name>A0AAV9NNR5_9EURO</name>
<dbReference type="Proteomes" id="UP001358417">
    <property type="component" value="Unassembled WGS sequence"/>
</dbReference>
<keyword evidence="3" id="KW-1185">Reference proteome</keyword>
<evidence type="ECO:0000256" key="1">
    <source>
        <dbReference type="SAM" id="Phobius"/>
    </source>
</evidence>
<organism evidence="2 3">
    <name type="scientific">Exophiala bonariae</name>
    <dbReference type="NCBI Taxonomy" id="1690606"/>
    <lineage>
        <taxon>Eukaryota</taxon>
        <taxon>Fungi</taxon>
        <taxon>Dikarya</taxon>
        <taxon>Ascomycota</taxon>
        <taxon>Pezizomycotina</taxon>
        <taxon>Eurotiomycetes</taxon>
        <taxon>Chaetothyriomycetidae</taxon>
        <taxon>Chaetothyriales</taxon>
        <taxon>Herpotrichiellaceae</taxon>
        <taxon>Exophiala</taxon>
    </lineage>
</organism>
<sequence length="66" mass="7746">MAYKTGNGIMTGMVFATWLTAIMLRLYCQWENRQRDLGRRNYLLEGLSPTEEVELSSKHPAFRYMV</sequence>
<dbReference type="AlphaFoldDB" id="A0AAV9NNR5"/>
<keyword evidence="1" id="KW-0812">Transmembrane</keyword>
<accession>A0AAV9NNR5</accession>
<dbReference type="RefSeq" id="XP_064710341.1">
    <property type="nucleotide sequence ID" value="XM_064851338.1"/>
</dbReference>
<keyword evidence="1" id="KW-0472">Membrane</keyword>
<evidence type="ECO:0000313" key="3">
    <source>
        <dbReference type="Proteomes" id="UP001358417"/>
    </source>
</evidence>
<proteinExistence type="predicted"/>
<protein>
    <submittedName>
        <fullName evidence="2">Uncharacterized protein</fullName>
    </submittedName>
</protein>
<comment type="caution">
    <text evidence="2">The sequence shown here is derived from an EMBL/GenBank/DDBJ whole genome shotgun (WGS) entry which is preliminary data.</text>
</comment>
<dbReference type="GeneID" id="89975951"/>
<reference evidence="2 3" key="1">
    <citation type="submission" date="2023-08" db="EMBL/GenBank/DDBJ databases">
        <title>Black Yeasts Isolated from many extreme environments.</title>
        <authorList>
            <person name="Coleine C."/>
            <person name="Stajich J.E."/>
            <person name="Selbmann L."/>
        </authorList>
    </citation>
    <scope>NUCLEOTIDE SEQUENCE [LARGE SCALE GENOMIC DNA]</scope>
    <source>
        <strain evidence="2 3">CCFEE 5792</strain>
    </source>
</reference>
<feature type="transmembrane region" description="Helical" evidence="1">
    <location>
        <begin position="6"/>
        <end position="27"/>
    </location>
</feature>
<dbReference type="EMBL" id="JAVRRD010000003">
    <property type="protein sequence ID" value="KAK5061244.1"/>
    <property type="molecule type" value="Genomic_DNA"/>
</dbReference>